<keyword evidence="2" id="KW-1185">Reference proteome</keyword>
<dbReference type="Gene3D" id="1.10.600.10">
    <property type="entry name" value="Farnesyl Diphosphate Synthase"/>
    <property type="match status" value="1"/>
</dbReference>
<comment type="caution">
    <text evidence="1">The sequence shown here is derived from an EMBL/GenBank/DDBJ whole genome shotgun (WGS) entry which is preliminary data.</text>
</comment>
<gene>
    <name evidence="1" type="ORF">ACFSGJ_20020</name>
</gene>
<dbReference type="InterPro" id="IPR002060">
    <property type="entry name" value="Squ/phyt_synthse"/>
</dbReference>
<accession>A0ABW4SD02</accession>
<reference evidence="2" key="1">
    <citation type="journal article" date="2019" name="Int. J. Syst. Evol. Microbiol.">
        <title>The Global Catalogue of Microorganisms (GCM) 10K type strain sequencing project: providing services to taxonomists for standard genome sequencing and annotation.</title>
        <authorList>
            <consortium name="The Broad Institute Genomics Platform"/>
            <consortium name="The Broad Institute Genome Sequencing Center for Infectious Disease"/>
            <person name="Wu L."/>
            <person name="Ma J."/>
        </authorList>
    </citation>
    <scope>NUCLEOTIDE SEQUENCE [LARGE SCALE GENOMIC DNA]</scope>
    <source>
        <strain evidence="2">CGMCC 4.7242</strain>
    </source>
</reference>
<proteinExistence type="predicted"/>
<dbReference type="RefSeq" id="WP_390265935.1">
    <property type="nucleotide sequence ID" value="NZ_JBHUGH010000038.1"/>
</dbReference>
<organism evidence="1 2">
    <name type="scientific">Halodurantibacterium flavum</name>
    <dbReference type="NCBI Taxonomy" id="1382802"/>
    <lineage>
        <taxon>Bacteria</taxon>
        <taxon>Pseudomonadati</taxon>
        <taxon>Pseudomonadota</taxon>
        <taxon>Alphaproteobacteria</taxon>
        <taxon>Rhodobacterales</taxon>
        <taxon>Paracoccaceae</taxon>
        <taxon>Halodurantibacterium</taxon>
    </lineage>
</organism>
<evidence type="ECO:0000313" key="1">
    <source>
        <dbReference type="EMBL" id="MFD1914497.1"/>
    </source>
</evidence>
<protein>
    <submittedName>
        <fullName evidence="1">Squalene/phytoene synthase family protein</fullName>
    </submittedName>
</protein>
<sequence length="259" mass="27874">MSVTEACADLVRQGDPDRFQATMAAPPGARSRLWPIYAFNLEVARAAWASAEPMIAEMRLQFWLDALDDLSEGRMPAGPEVLKPLSQGIAEGWIAPALLAGIVEARRWDPYREPFEDEAAFARHIDATAGNLMWQAAMALGADKMAEPVVRDFAFGSGVANWFLAVPELEARGRLPLVDGRPAAVATLARQGLAAIDRARAQRPAVTRAAAPALLAGWQAPALLRQAAASPERVAAGALGQSEFARRGSLLWRAVSGRW</sequence>
<dbReference type="EMBL" id="JBHUGH010000038">
    <property type="protein sequence ID" value="MFD1914497.1"/>
    <property type="molecule type" value="Genomic_DNA"/>
</dbReference>
<dbReference type="InterPro" id="IPR008949">
    <property type="entry name" value="Isoprenoid_synthase_dom_sf"/>
</dbReference>
<evidence type="ECO:0000313" key="2">
    <source>
        <dbReference type="Proteomes" id="UP001597353"/>
    </source>
</evidence>
<dbReference type="Proteomes" id="UP001597353">
    <property type="component" value="Unassembled WGS sequence"/>
</dbReference>
<name>A0ABW4SD02_9RHOB</name>
<dbReference type="SUPFAM" id="SSF48576">
    <property type="entry name" value="Terpenoid synthases"/>
    <property type="match status" value="1"/>
</dbReference>
<dbReference type="Pfam" id="PF00494">
    <property type="entry name" value="SQS_PSY"/>
    <property type="match status" value="1"/>
</dbReference>